<evidence type="ECO:0000313" key="2">
    <source>
        <dbReference type="Proteomes" id="UP000824540"/>
    </source>
</evidence>
<reference evidence="1" key="1">
    <citation type="thesis" date="2021" institute="BYU ScholarsArchive" country="Provo, UT, USA">
        <title>Applications of and Algorithms for Genome Assembly and Genomic Analyses with an Emphasis on Marine Teleosts.</title>
        <authorList>
            <person name="Pickett B.D."/>
        </authorList>
    </citation>
    <scope>NUCLEOTIDE SEQUENCE</scope>
    <source>
        <strain evidence="1">HI-2016</strain>
    </source>
</reference>
<accession>A0A8T2P350</accession>
<dbReference type="EMBL" id="JAFBMS010000012">
    <property type="protein sequence ID" value="KAG9347863.1"/>
    <property type="molecule type" value="Genomic_DNA"/>
</dbReference>
<gene>
    <name evidence="1" type="ORF">JZ751_003879</name>
</gene>
<comment type="caution">
    <text evidence="1">The sequence shown here is derived from an EMBL/GenBank/DDBJ whole genome shotgun (WGS) entry which is preliminary data.</text>
</comment>
<sequence>MAHRAPPLSAPRFTGSFLLSFCTEQPRLLECLDLWRCQSFYPQFFSVDETLSHHWQIETWVRRDPRTH</sequence>
<organism evidence="1 2">
    <name type="scientific">Albula glossodonta</name>
    <name type="common">roundjaw bonefish</name>
    <dbReference type="NCBI Taxonomy" id="121402"/>
    <lineage>
        <taxon>Eukaryota</taxon>
        <taxon>Metazoa</taxon>
        <taxon>Chordata</taxon>
        <taxon>Craniata</taxon>
        <taxon>Vertebrata</taxon>
        <taxon>Euteleostomi</taxon>
        <taxon>Actinopterygii</taxon>
        <taxon>Neopterygii</taxon>
        <taxon>Teleostei</taxon>
        <taxon>Albuliformes</taxon>
        <taxon>Albulidae</taxon>
        <taxon>Albula</taxon>
    </lineage>
</organism>
<proteinExistence type="predicted"/>
<evidence type="ECO:0000313" key="1">
    <source>
        <dbReference type="EMBL" id="KAG9347863.1"/>
    </source>
</evidence>
<dbReference type="AlphaFoldDB" id="A0A8T2P350"/>
<name>A0A8T2P350_9TELE</name>
<keyword evidence="2" id="KW-1185">Reference proteome</keyword>
<protein>
    <submittedName>
        <fullName evidence="1">Uncharacterized protein</fullName>
    </submittedName>
</protein>
<dbReference type="Proteomes" id="UP000824540">
    <property type="component" value="Unassembled WGS sequence"/>
</dbReference>